<protein>
    <submittedName>
        <fullName evidence="1">Uncharacterized protein</fullName>
    </submittedName>
</protein>
<accession>A0A930UXF4</accession>
<dbReference type="EMBL" id="JADION010000060">
    <property type="protein sequence ID" value="MBF4103170.1"/>
    <property type="molecule type" value="Genomic_DNA"/>
</dbReference>
<evidence type="ECO:0000313" key="1">
    <source>
        <dbReference type="EMBL" id="MBF4103170.1"/>
    </source>
</evidence>
<reference evidence="1" key="1">
    <citation type="submission" date="2020-11" db="EMBL/GenBank/DDBJ databases">
        <title>Gallibacterium anatis 1637, full genome, WGS.</title>
        <authorList>
            <person name="Laishevtcev A.I."/>
            <person name="Yakimova E.A."/>
            <person name="Petkovich D."/>
            <person name="Stepanova T.V."/>
            <person name="Kalendr R.S."/>
            <person name="Rubalsky E.O."/>
            <person name="Zulkarneev E.R."/>
            <person name="Aleshkin A.V."/>
        </authorList>
    </citation>
    <scope>NUCLEOTIDE SEQUENCE</scope>
    <source>
        <strain evidence="1">1637</strain>
    </source>
</reference>
<sequence length="70" mass="7555">MGDDNPLAAAAVLECANDVAALFKWCITIDDGICQFFVDSLPLYNAKRSCRQLNATTQASVSSTKSITRL</sequence>
<comment type="caution">
    <text evidence="1">The sequence shown here is derived from an EMBL/GenBank/DDBJ whole genome shotgun (WGS) entry which is preliminary data.</text>
</comment>
<dbReference type="AlphaFoldDB" id="A0A930UXF4"/>
<name>A0A930UXF4_9PAST</name>
<organism evidence="1">
    <name type="scientific">Gallibacterium anatis</name>
    <dbReference type="NCBI Taxonomy" id="750"/>
    <lineage>
        <taxon>Bacteria</taxon>
        <taxon>Pseudomonadati</taxon>
        <taxon>Pseudomonadota</taxon>
        <taxon>Gammaproteobacteria</taxon>
        <taxon>Pasteurellales</taxon>
        <taxon>Pasteurellaceae</taxon>
        <taxon>Gallibacterium</taxon>
    </lineage>
</organism>
<gene>
    <name evidence="1" type="ORF">INT80_15430</name>
</gene>
<proteinExistence type="predicted"/>